<dbReference type="Pfam" id="PF00400">
    <property type="entry name" value="WD40"/>
    <property type="match status" value="8"/>
</dbReference>
<feature type="repeat" description="WD" evidence="11">
    <location>
        <begin position="213"/>
        <end position="258"/>
    </location>
</feature>
<evidence type="ECO:0000256" key="3">
    <source>
        <dbReference type="ARBA" id="ARBA00005043"/>
    </source>
</evidence>
<comment type="caution">
    <text evidence="13">The sequence shown here is derived from an EMBL/GenBank/DDBJ whole genome shotgun (WGS) entry which is preliminary data.</text>
</comment>
<name>A0A9W6STX0_CANBO</name>
<evidence type="ECO:0000256" key="5">
    <source>
        <dbReference type="ARBA" id="ARBA00020267"/>
    </source>
</evidence>
<dbReference type="InterPro" id="IPR015943">
    <property type="entry name" value="WD40/YVTN_repeat-like_dom_sf"/>
</dbReference>
<keyword evidence="14" id="KW-1185">Reference proteome</keyword>
<comment type="subcellular location">
    <subcellularLocation>
        <location evidence="2">Cytoplasm</location>
    </subcellularLocation>
    <subcellularLocation>
        <location evidence="1">Nucleus</location>
    </subcellularLocation>
</comment>
<proteinExistence type="inferred from homology"/>
<feature type="compositionally biased region" description="Acidic residues" evidence="12">
    <location>
        <begin position="554"/>
        <end position="563"/>
    </location>
</feature>
<dbReference type="SUPFAM" id="SSF50978">
    <property type="entry name" value="WD40 repeat-like"/>
    <property type="match status" value="3"/>
</dbReference>
<evidence type="ECO:0000313" key="13">
    <source>
        <dbReference type="EMBL" id="GME66698.1"/>
    </source>
</evidence>
<feature type="repeat" description="WD" evidence="11">
    <location>
        <begin position="645"/>
        <end position="677"/>
    </location>
</feature>
<keyword evidence="7 11" id="KW-0853">WD repeat</keyword>
<dbReference type="GO" id="GO:0005737">
    <property type="term" value="C:cytoplasm"/>
    <property type="evidence" value="ECO:0007669"/>
    <property type="project" value="UniProtKB-SubCell"/>
</dbReference>
<dbReference type="FunFam" id="2.130.10.10:FF:000400">
    <property type="entry name" value="Elongator acetyltransferase complex subunit 2"/>
    <property type="match status" value="1"/>
</dbReference>
<dbReference type="EMBL" id="BSXN01000023">
    <property type="protein sequence ID" value="GME66698.1"/>
    <property type="molecule type" value="Genomic_DNA"/>
</dbReference>
<dbReference type="GO" id="GO:0005634">
    <property type="term" value="C:nucleus"/>
    <property type="evidence" value="ECO:0007669"/>
    <property type="project" value="UniProtKB-SubCell"/>
</dbReference>
<dbReference type="SMART" id="SM00320">
    <property type="entry name" value="WD40"/>
    <property type="match status" value="12"/>
</dbReference>
<dbReference type="PROSITE" id="PS50082">
    <property type="entry name" value="WD_REPEATS_2"/>
    <property type="match status" value="5"/>
</dbReference>
<gene>
    <name evidence="13" type="ORF">Cboi02_000014900</name>
</gene>
<feature type="repeat" description="WD" evidence="11">
    <location>
        <begin position="58"/>
        <end position="90"/>
    </location>
</feature>
<dbReference type="PROSITE" id="PS50294">
    <property type="entry name" value="WD_REPEATS_REGION"/>
    <property type="match status" value="5"/>
</dbReference>
<keyword evidence="6" id="KW-0963">Cytoplasm</keyword>
<evidence type="ECO:0000256" key="1">
    <source>
        <dbReference type="ARBA" id="ARBA00004123"/>
    </source>
</evidence>
<accession>A0A9W6STX0</accession>
<comment type="pathway">
    <text evidence="3">tRNA modification; 5-methoxycarbonylmethyl-2-thiouridine-tRNA biosynthesis.</text>
</comment>
<protein>
    <recommendedName>
        <fullName evidence="5">Elongator complex protein 2</fullName>
    </recommendedName>
</protein>
<evidence type="ECO:0000256" key="2">
    <source>
        <dbReference type="ARBA" id="ARBA00004496"/>
    </source>
</evidence>
<reference evidence="13" key="1">
    <citation type="submission" date="2023-04" db="EMBL/GenBank/DDBJ databases">
        <title>Candida boidinii NBRC 10035.</title>
        <authorList>
            <person name="Ichikawa N."/>
            <person name="Sato H."/>
            <person name="Tonouchi N."/>
        </authorList>
    </citation>
    <scope>NUCLEOTIDE SEQUENCE</scope>
    <source>
        <strain evidence="13">NBRC 10035</strain>
    </source>
</reference>
<dbReference type="InterPro" id="IPR020472">
    <property type="entry name" value="WD40_PAC1"/>
</dbReference>
<keyword evidence="9" id="KW-0677">Repeat</keyword>
<evidence type="ECO:0000256" key="10">
    <source>
        <dbReference type="ARBA" id="ARBA00023242"/>
    </source>
</evidence>
<evidence type="ECO:0000256" key="11">
    <source>
        <dbReference type="PROSITE-ProRule" id="PRU00221"/>
    </source>
</evidence>
<dbReference type="GO" id="GO:0002098">
    <property type="term" value="P:tRNA wobble uridine modification"/>
    <property type="evidence" value="ECO:0007669"/>
    <property type="project" value="InterPro"/>
</dbReference>
<organism evidence="13 14">
    <name type="scientific">Candida boidinii</name>
    <name type="common">Yeast</name>
    <dbReference type="NCBI Taxonomy" id="5477"/>
    <lineage>
        <taxon>Eukaryota</taxon>
        <taxon>Fungi</taxon>
        <taxon>Dikarya</taxon>
        <taxon>Ascomycota</taxon>
        <taxon>Saccharomycotina</taxon>
        <taxon>Pichiomycetes</taxon>
        <taxon>Pichiales</taxon>
        <taxon>Pichiaceae</taxon>
        <taxon>Ogataea</taxon>
        <taxon>Ogataea/Candida clade</taxon>
    </lineage>
</organism>
<evidence type="ECO:0000313" key="14">
    <source>
        <dbReference type="Proteomes" id="UP001165120"/>
    </source>
</evidence>
<evidence type="ECO:0000256" key="8">
    <source>
        <dbReference type="ARBA" id="ARBA00022694"/>
    </source>
</evidence>
<dbReference type="PRINTS" id="PR00320">
    <property type="entry name" value="GPROTEINBRPT"/>
</dbReference>
<dbReference type="GO" id="GO:0033588">
    <property type="term" value="C:elongator holoenzyme complex"/>
    <property type="evidence" value="ECO:0007669"/>
    <property type="project" value="InterPro"/>
</dbReference>
<dbReference type="InterPro" id="IPR037289">
    <property type="entry name" value="Elp2"/>
</dbReference>
<dbReference type="AlphaFoldDB" id="A0A9W6STX0"/>
<keyword evidence="8" id="KW-0819">tRNA processing</keyword>
<evidence type="ECO:0000256" key="4">
    <source>
        <dbReference type="ARBA" id="ARBA00005881"/>
    </source>
</evidence>
<dbReference type="PANTHER" id="PTHR44111">
    <property type="entry name" value="ELONGATOR COMPLEX PROTEIN 2"/>
    <property type="match status" value="1"/>
</dbReference>
<comment type="similarity">
    <text evidence="4">Belongs to the WD repeat ELP2 family.</text>
</comment>
<dbReference type="PANTHER" id="PTHR44111:SF1">
    <property type="entry name" value="ELONGATOR COMPLEX PROTEIN 2"/>
    <property type="match status" value="1"/>
</dbReference>
<dbReference type="InterPro" id="IPR036322">
    <property type="entry name" value="WD40_repeat_dom_sf"/>
</dbReference>
<feature type="repeat" description="WD" evidence="11">
    <location>
        <begin position="109"/>
        <end position="139"/>
    </location>
</feature>
<feature type="repeat" description="WD" evidence="11">
    <location>
        <begin position="298"/>
        <end position="330"/>
    </location>
</feature>
<evidence type="ECO:0000256" key="9">
    <source>
        <dbReference type="ARBA" id="ARBA00022737"/>
    </source>
</evidence>
<sequence>MSTDPVNLEAIFVGCNRELQVIDYNPSLELVAYGSKNSVAIWNPSNEENYYRGVIKTLKGHTGHIVSVKWLPDSNYLLSCSEDNTINIWKFVEFNKATNIPEFELTQTLNQHKHTVTTISVFESNLFVTGSADGEIKIWGNKLITEDESKFELLSEFNIKKGFYPLSISLQRLEKNNYVIFIGGTNTNLYVYSFNFNAESISIESEIKQSAILTGHEDWIRSIVIKKEPSGGEFLIASGSQDRYIRLWKLRINEFIDRSDQDKTKLRLLSNKQYKFQINEIENRKEITDCSINFDAIIMGHDDWISELLWHPTELKLLSSSADTSIMMWEPDESSGIWVSKIRLGEMSIKGASTATGASGGFWSCCWIIDKAKGKEIILTGGKTGSIRSWIKTTSSEEPTAEESNDDWKQITGLTGTIRDVTDLEWSDEGDYLLSTSLDQTTRLISRWSNESDGTERSKKTWHEFARPQIHGYDMICVKPISNSRFVSGGDEKILRSFDEPKIVGQLLEKFCGIKQGSISLMPESASLPVLGLSNKAADGEGNNADGNDKNQDNEEEGDEENGEQTNVGIKLLSELNTPPLEDHLQRFTLWPEIEKLYGHGYEITTVDVSPDKKLIASASRSNNVSHGSIRLFRTDDWSQLKDTLSGHELTITRVRFSPNNKYLLSVSRDRQLSIWNRNFDEDESFGLIKLQEKAHNRIIWDCCWFPIEISEKVFITGSRDKFIKVWKINDEEDNIELVNSIKLSTSITSLDSYKSSINGNECLISVGLENGDIEIYTVDEKFEFKLKIKIDNSYLPNEKISRLSFATKNPVDGSKLVLAIGSTDFSVRILSINKSDLA</sequence>
<feature type="region of interest" description="Disordered" evidence="12">
    <location>
        <begin position="534"/>
        <end position="565"/>
    </location>
</feature>
<evidence type="ECO:0000256" key="6">
    <source>
        <dbReference type="ARBA" id="ARBA00022490"/>
    </source>
</evidence>
<evidence type="ECO:0000256" key="7">
    <source>
        <dbReference type="ARBA" id="ARBA00022574"/>
    </source>
</evidence>
<dbReference type="InterPro" id="IPR001680">
    <property type="entry name" value="WD40_rpt"/>
</dbReference>
<dbReference type="Proteomes" id="UP001165120">
    <property type="component" value="Unassembled WGS sequence"/>
</dbReference>
<evidence type="ECO:0000256" key="12">
    <source>
        <dbReference type="SAM" id="MobiDB-lite"/>
    </source>
</evidence>
<keyword evidence="10" id="KW-0539">Nucleus</keyword>
<dbReference type="Gene3D" id="2.130.10.10">
    <property type="entry name" value="YVTN repeat-like/Quinoprotein amine dehydrogenase"/>
    <property type="match status" value="5"/>
</dbReference>